<keyword evidence="3" id="KW-0808">Transferase</keyword>
<dbReference type="AlphaFoldDB" id="A0A2G5CJ25"/>
<evidence type="ECO:0000256" key="4">
    <source>
        <dbReference type="ARBA" id="ARBA00022723"/>
    </source>
</evidence>
<evidence type="ECO:0000256" key="1">
    <source>
        <dbReference type="ARBA" id="ARBA00000900"/>
    </source>
</evidence>
<name>A0A2G5CJ25_AQUCA</name>
<dbReference type="InterPro" id="IPR045191">
    <property type="entry name" value="MBR1/2-like"/>
</dbReference>
<evidence type="ECO:0000256" key="3">
    <source>
        <dbReference type="ARBA" id="ARBA00022679"/>
    </source>
</evidence>
<evidence type="ECO:0000256" key="6">
    <source>
        <dbReference type="ARBA" id="ARBA00022786"/>
    </source>
</evidence>
<evidence type="ECO:0000256" key="8">
    <source>
        <dbReference type="PROSITE-ProRule" id="PRU00175"/>
    </source>
</evidence>
<accession>A0A2G5CJ25</accession>
<dbReference type="Gene3D" id="3.30.40.10">
    <property type="entry name" value="Zinc/RING finger domain, C3HC4 (zinc finger)"/>
    <property type="match status" value="1"/>
</dbReference>
<dbReference type="GO" id="GO:0061630">
    <property type="term" value="F:ubiquitin protein ligase activity"/>
    <property type="evidence" value="ECO:0007669"/>
    <property type="project" value="UniProtKB-EC"/>
</dbReference>
<keyword evidence="6" id="KW-0833">Ubl conjugation pathway</keyword>
<evidence type="ECO:0000256" key="7">
    <source>
        <dbReference type="ARBA" id="ARBA00022833"/>
    </source>
</evidence>
<gene>
    <name evidence="10" type="ORF">AQUCO_05100081v1</name>
</gene>
<dbReference type="Pfam" id="PF13639">
    <property type="entry name" value="zf-RING_2"/>
    <property type="match status" value="1"/>
</dbReference>
<dbReference type="PANTHER" id="PTHR22937:SF222">
    <property type="entry name" value="RING-TYPE E3 UBIQUITIN TRANSFERASE"/>
    <property type="match status" value="1"/>
</dbReference>
<reference evidence="10 11" key="1">
    <citation type="submission" date="2017-09" db="EMBL/GenBank/DDBJ databases">
        <title>WGS assembly of Aquilegia coerulea Goldsmith.</title>
        <authorList>
            <person name="Hodges S."/>
            <person name="Kramer E."/>
            <person name="Nordborg M."/>
            <person name="Tomkins J."/>
            <person name="Borevitz J."/>
            <person name="Derieg N."/>
            <person name="Yan J."/>
            <person name="Mihaltcheva S."/>
            <person name="Hayes R.D."/>
            <person name="Rokhsar D."/>
        </authorList>
    </citation>
    <scope>NUCLEOTIDE SEQUENCE [LARGE SCALE GENOMIC DNA]</scope>
    <source>
        <strain evidence="11">cv. Goldsmith</strain>
    </source>
</reference>
<evidence type="ECO:0000256" key="5">
    <source>
        <dbReference type="ARBA" id="ARBA00022771"/>
    </source>
</evidence>
<comment type="catalytic activity">
    <reaction evidence="1">
        <text>S-ubiquitinyl-[E2 ubiquitin-conjugating enzyme]-L-cysteine + [acceptor protein]-L-lysine = [E2 ubiquitin-conjugating enzyme]-L-cysteine + N(6)-ubiquitinyl-[acceptor protein]-L-lysine.</text>
        <dbReference type="EC" id="2.3.2.27"/>
    </reaction>
</comment>
<dbReference type="PANTHER" id="PTHR22937">
    <property type="entry name" value="E3 UBIQUITIN-PROTEIN LIGASE RNF165"/>
    <property type="match status" value="1"/>
</dbReference>
<evidence type="ECO:0000256" key="2">
    <source>
        <dbReference type="ARBA" id="ARBA00012483"/>
    </source>
</evidence>
<dbReference type="EC" id="2.3.2.27" evidence="2"/>
<dbReference type="InParanoid" id="A0A2G5CJ25"/>
<dbReference type="SUPFAM" id="SSF57850">
    <property type="entry name" value="RING/U-box"/>
    <property type="match status" value="1"/>
</dbReference>
<evidence type="ECO:0000259" key="9">
    <source>
        <dbReference type="PROSITE" id="PS50089"/>
    </source>
</evidence>
<dbReference type="InterPro" id="IPR001841">
    <property type="entry name" value="Znf_RING"/>
</dbReference>
<keyword evidence="7" id="KW-0862">Zinc</keyword>
<dbReference type="SMART" id="SM00184">
    <property type="entry name" value="RING"/>
    <property type="match status" value="1"/>
</dbReference>
<keyword evidence="11" id="KW-1185">Reference proteome</keyword>
<dbReference type="EMBL" id="KZ305068">
    <property type="protein sequence ID" value="PIA31301.1"/>
    <property type="molecule type" value="Genomic_DNA"/>
</dbReference>
<feature type="domain" description="RING-type" evidence="9">
    <location>
        <begin position="515"/>
        <end position="556"/>
    </location>
</feature>
<keyword evidence="5 8" id="KW-0863">Zinc-finger</keyword>
<evidence type="ECO:0000313" key="10">
    <source>
        <dbReference type="EMBL" id="PIA31301.1"/>
    </source>
</evidence>
<evidence type="ECO:0000313" key="11">
    <source>
        <dbReference type="Proteomes" id="UP000230069"/>
    </source>
</evidence>
<dbReference type="GO" id="GO:0008270">
    <property type="term" value="F:zinc ion binding"/>
    <property type="evidence" value="ECO:0007669"/>
    <property type="project" value="UniProtKB-KW"/>
</dbReference>
<organism evidence="10 11">
    <name type="scientific">Aquilegia coerulea</name>
    <name type="common">Rocky mountain columbine</name>
    <dbReference type="NCBI Taxonomy" id="218851"/>
    <lineage>
        <taxon>Eukaryota</taxon>
        <taxon>Viridiplantae</taxon>
        <taxon>Streptophyta</taxon>
        <taxon>Embryophyta</taxon>
        <taxon>Tracheophyta</taxon>
        <taxon>Spermatophyta</taxon>
        <taxon>Magnoliopsida</taxon>
        <taxon>Ranunculales</taxon>
        <taxon>Ranunculaceae</taxon>
        <taxon>Thalictroideae</taxon>
        <taxon>Aquilegia</taxon>
    </lineage>
</organism>
<dbReference type="STRING" id="218851.A0A2G5CJ25"/>
<keyword evidence="4" id="KW-0479">Metal-binding</keyword>
<proteinExistence type="predicted"/>
<dbReference type="PROSITE" id="PS50089">
    <property type="entry name" value="ZF_RING_2"/>
    <property type="match status" value="1"/>
</dbReference>
<dbReference type="InterPro" id="IPR013083">
    <property type="entry name" value="Znf_RING/FYVE/PHD"/>
</dbReference>
<dbReference type="OrthoDB" id="8062037at2759"/>
<sequence length="567" mass="62509">MQLLYCMLSYSTKMGERNMVCTSQIVDMEVDQQGESHLHPEHCFLLGNNPHYPHSNGYPMLSASGNASSIDLHHFPANHDSNIYYGIGNQFTSLQHHTYATNMDLGASSNFHNPCMIPPSGSRVFSIPHVASDHLPSSSHHGIAGGGINEFGGNHHFMDSVRSSGKRKNAEAVPGHYHQVNGLASSSSSSLGMPPLNTGMPHCEEQLEPGVCVFESSTSIPPEHRVNGVVPVTATGGRFGRSVRSRSNTLGLQMESPMMTNPNHLVQGNYMGQAFQPASWGEQQFGSNGNEGSSSTWNYTPAIPYLNGGGVHGVSSEITSMGGQGYPESNRNSTIFLQSSMHHHHHYYHPSPPAMQPMHAPNNYHLQPLVPSLRHPTGNTLHQGTINHSLDDSEIGSRYPRPFPSHGLRIYRPHRSGVNQTGPANSNRPHLRFLSEDDVAILEFPGFYEVGNSVDRHRDMRLDIDDMSYEELLALGERIGNVITGLPEETILRHLKTRLYMSSGAEDVNHETETCIVCQVEYGHQEKVGTLDCGHEYHADCIRRWLLVKNVCPICKVPAIEDGQKTK</sequence>
<dbReference type="FunCoup" id="A0A2G5CJ25">
    <property type="interactions" value="1296"/>
</dbReference>
<dbReference type="Proteomes" id="UP000230069">
    <property type="component" value="Unassembled WGS sequence"/>
</dbReference>
<protein>
    <recommendedName>
        <fullName evidence="2">RING-type E3 ubiquitin transferase</fullName>
        <ecNumber evidence="2">2.3.2.27</ecNumber>
    </recommendedName>
</protein>